<accession>A0A2U3PRJ4</accession>
<gene>
    <name evidence="1" type="ORF">BRAD3257_0610</name>
</gene>
<evidence type="ECO:0000313" key="1">
    <source>
        <dbReference type="EMBL" id="SPP91771.1"/>
    </source>
</evidence>
<proteinExistence type="predicted"/>
<dbReference type="EMBL" id="LS398110">
    <property type="protein sequence ID" value="SPP91771.1"/>
    <property type="molecule type" value="Genomic_DNA"/>
</dbReference>
<reference evidence="1 2" key="1">
    <citation type="submission" date="2018-03" db="EMBL/GenBank/DDBJ databases">
        <authorList>
            <person name="Gully D."/>
        </authorList>
    </citation>
    <scope>NUCLEOTIDE SEQUENCE [LARGE SCALE GENOMIC DNA]</scope>
    <source>
        <strain evidence="1">ORS3257</strain>
    </source>
</reference>
<dbReference type="KEGG" id="bvz:BRAD3257_0610"/>
<protein>
    <submittedName>
        <fullName evidence="1">Uncharacterized protein</fullName>
    </submittedName>
</protein>
<sequence length="48" mass="5372">MELAHTEPRPEPTSLIAGYDGTRNEISENICNVLKLYRCLPTTPRPAC</sequence>
<dbReference type="Proteomes" id="UP000246085">
    <property type="component" value="Chromosome BRAD3257"/>
</dbReference>
<organism evidence="1 2">
    <name type="scientific">Bradyrhizobium vignae</name>
    <dbReference type="NCBI Taxonomy" id="1549949"/>
    <lineage>
        <taxon>Bacteria</taxon>
        <taxon>Pseudomonadati</taxon>
        <taxon>Pseudomonadota</taxon>
        <taxon>Alphaproteobacteria</taxon>
        <taxon>Hyphomicrobiales</taxon>
        <taxon>Nitrobacteraceae</taxon>
        <taxon>Bradyrhizobium</taxon>
    </lineage>
</organism>
<evidence type="ECO:0000313" key="2">
    <source>
        <dbReference type="Proteomes" id="UP000246085"/>
    </source>
</evidence>
<dbReference type="AlphaFoldDB" id="A0A2U3PRJ4"/>
<name>A0A2U3PRJ4_9BRAD</name>